<feature type="compositionally biased region" description="Low complexity" evidence="1">
    <location>
        <begin position="215"/>
        <end position="224"/>
    </location>
</feature>
<feature type="compositionally biased region" description="Pro residues" evidence="1">
    <location>
        <begin position="225"/>
        <end position="234"/>
    </location>
</feature>
<dbReference type="EMBL" id="KZ559536">
    <property type="protein sequence ID" value="PLN81466.1"/>
    <property type="molecule type" value="Genomic_DNA"/>
</dbReference>
<evidence type="ECO:0000256" key="2">
    <source>
        <dbReference type="SAM" id="SignalP"/>
    </source>
</evidence>
<feature type="compositionally biased region" description="Low complexity" evidence="1">
    <location>
        <begin position="235"/>
        <end position="257"/>
    </location>
</feature>
<evidence type="ECO:0000313" key="3">
    <source>
        <dbReference type="EMBL" id="PLN81466.1"/>
    </source>
</evidence>
<protein>
    <submittedName>
        <fullName evidence="3">Uncharacterized protein</fullName>
    </submittedName>
</protein>
<feature type="compositionally biased region" description="Polar residues" evidence="1">
    <location>
        <begin position="266"/>
        <end position="280"/>
    </location>
</feature>
<sequence>MDLLDSFLLFCLLSSGSNTLHSVACGGVDPPRKIGGYDSIELSIGVTRWGPMGPLMDFGNSYSQEIQTKWESIINDVLKHVKPLPRPACFVIHSRVWGRSRLITSCADRRLFPDSSFIARRYPLLKLAYIKAINSGERIPFSSFSINPLSLLILRGNLSSTKVLRLKVSTNLLHNFILLVLLPLRLQLHPLSTPTTTLLYQTKLSTCTPTPPPASSSSSPLSRLVPPPSPPPTSPLLLSASAPAASPRQSRWAPRSATPSPRCRKPSSTWAWTSGSNLSNVRPVGCLPR</sequence>
<organism evidence="3 4">
    <name type="scientific">Aspergillus taichungensis</name>
    <dbReference type="NCBI Taxonomy" id="482145"/>
    <lineage>
        <taxon>Eukaryota</taxon>
        <taxon>Fungi</taxon>
        <taxon>Dikarya</taxon>
        <taxon>Ascomycota</taxon>
        <taxon>Pezizomycotina</taxon>
        <taxon>Eurotiomycetes</taxon>
        <taxon>Eurotiomycetidae</taxon>
        <taxon>Eurotiales</taxon>
        <taxon>Aspergillaceae</taxon>
        <taxon>Aspergillus</taxon>
        <taxon>Aspergillus subgen. Circumdati</taxon>
    </lineage>
</organism>
<evidence type="ECO:0000313" key="4">
    <source>
        <dbReference type="Proteomes" id="UP000235023"/>
    </source>
</evidence>
<accession>A0A2J5HVN8</accession>
<feature type="chain" id="PRO_5014344692" evidence="2">
    <location>
        <begin position="20"/>
        <end position="289"/>
    </location>
</feature>
<keyword evidence="2" id="KW-0732">Signal</keyword>
<name>A0A2J5HVN8_9EURO</name>
<dbReference type="Proteomes" id="UP000235023">
    <property type="component" value="Unassembled WGS sequence"/>
</dbReference>
<evidence type="ECO:0000256" key="1">
    <source>
        <dbReference type="SAM" id="MobiDB-lite"/>
    </source>
</evidence>
<reference evidence="4" key="1">
    <citation type="submission" date="2017-12" db="EMBL/GenBank/DDBJ databases">
        <authorList>
            <consortium name="DOE Joint Genome Institute"/>
            <person name="Mondo S.J."/>
            <person name="Kjaerbolling I."/>
            <person name="Vesth T.C."/>
            <person name="Frisvad J.C."/>
            <person name="Nybo J.L."/>
            <person name="Theobald S."/>
            <person name="Kuo A."/>
            <person name="Bowyer P."/>
            <person name="Matsuda Y."/>
            <person name="Lyhne E.K."/>
            <person name="Kogle M.E."/>
            <person name="Clum A."/>
            <person name="Lipzen A."/>
            <person name="Salamov A."/>
            <person name="Ngan C.Y."/>
            <person name="Daum C."/>
            <person name="Chiniquy J."/>
            <person name="Barry K."/>
            <person name="LaButti K."/>
            <person name="Haridas S."/>
            <person name="Simmons B.A."/>
            <person name="Magnuson J.K."/>
            <person name="Mortensen U.H."/>
            <person name="Larsen T.O."/>
            <person name="Grigoriev I.V."/>
            <person name="Baker S.E."/>
            <person name="Andersen M.R."/>
            <person name="Nordberg H.P."/>
            <person name="Cantor M.N."/>
            <person name="Hua S.X."/>
        </authorList>
    </citation>
    <scope>NUCLEOTIDE SEQUENCE [LARGE SCALE GENOMIC DNA]</scope>
    <source>
        <strain evidence="4">IBT 19404</strain>
    </source>
</reference>
<gene>
    <name evidence="3" type="ORF">BDW42DRAFT_95710</name>
</gene>
<feature type="region of interest" description="Disordered" evidence="1">
    <location>
        <begin position="209"/>
        <end position="289"/>
    </location>
</feature>
<feature type="signal peptide" evidence="2">
    <location>
        <begin position="1"/>
        <end position="19"/>
    </location>
</feature>
<dbReference type="AlphaFoldDB" id="A0A2J5HVN8"/>
<proteinExistence type="predicted"/>
<keyword evidence="4" id="KW-1185">Reference proteome</keyword>